<keyword evidence="2 8" id="KW-0240">DNA-directed RNA polymerase</keyword>
<dbReference type="PANTHER" id="PTHR20856">
    <property type="entry name" value="DNA-DIRECTED RNA POLYMERASE I SUBUNIT 2"/>
    <property type="match status" value="1"/>
</dbReference>
<keyword evidence="4" id="KW-0548">Nucleotidyltransferase</keyword>
<name>T1APP8_9ZZZZ</name>
<protein>
    <recommendedName>
        <fullName evidence="1">DNA-directed RNA polymerase</fullName>
        <ecNumber evidence="1">2.7.7.6</ecNumber>
    </recommendedName>
</protein>
<dbReference type="Pfam" id="PF04561">
    <property type="entry name" value="RNA_pol_Rpb2_2"/>
    <property type="match status" value="1"/>
</dbReference>
<proteinExistence type="predicted"/>
<dbReference type="InterPro" id="IPR015712">
    <property type="entry name" value="DNA-dir_RNA_pol_su2"/>
</dbReference>
<evidence type="ECO:0000256" key="2">
    <source>
        <dbReference type="ARBA" id="ARBA00022478"/>
    </source>
</evidence>
<feature type="domain" description="RNA polymerase beta subunit protrusion" evidence="7">
    <location>
        <begin position="14"/>
        <end position="206"/>
    </location>
</feature>
<sequence>MKEIVNAFFKTESIVNHQIESFNYFVATRNNPVSIMQQVVDETKVTDEDELGSMTLDKSKTGGRDIKIYFSRKKGNGKNAIEGSIWVERPEIKEASGASNQITPNEARLRDLHYLAPVNLKVRIFEDGVEKEPETIKIGDIPVMIRSKVCTLHESNLDSYIEKNSGPVNGTRREKLQYVGEDPDDAGGYFIIGGGERAIVSLEDLAPNKILVEHEEKYDARLEVAKVFSQKGGFRALTSMEKQADGGTSVTIPSVAGTIPLVILMKALGLEKDVRIHDSIASVRGMEPIIYSNIEDAHDPKYLPPSGVNTTVDAISYLEKRFAAGQAKEFREKKVSQMLDKS</sequence>
<evidence type="ECO:0000313" key="8">
    <source>
        <dbReference type="EMBL" id="EQD42689.1"/>
    </source>
</evidence>
<evidence type="ECO:0000259" key="7">
    <source>
        <dbReference type="Pfam" id="PF04563"/>
    </source>
</evidence>
<evidence type="ECO:0000256" key="4">
    <source>
        <dbReference type="ARBA" id="ARBA00022695"/>
    </source>
</evidence>
<dbReference type="GO" id="GO:0003677">
    <property type="term" value="F:DNA binding"/>
    <property type="evidence" value="ECO:0007669"/>
    <property type="project" value="InterPro"/>
</dbReference>
<reference evidence="8" key="2">
    <citation type="journal article" date="2014" name="ISME J.">
        <title>Microbial stratification in low pH oxic and suboxic macroscopic growths along an acid mine drainage.</title>
        <authorList>
            <person name="Mendez-Garcia C."/>
            <person name="Mesa V."/>
            <person name="Sprenger R.R."/>
            <person name="Richter M."/>
            <person name="Diez M.S."/>
            <person name="Solano J."/>
            <person name="Bargiela R."/>
            <person name="Golyshina O.V."/>
            <person name="Manteca A."/>
            <person name="Ramos J.L."/>
            <person name="Gallego J.R."/>
            <person name="Llorente I."/>
            <person name="Martins Dos Santos V.A."/>
            <person name="Jensen O.N."/>
            <person name="Pelaez A.I."/>
            <person name="Sanchez J."/>
            <person name="Ferrer M."/>
        </authorList>
    </citation>
    <scope>NUCLEOTIDE SEQUENCE</scope>
</reference>
<dbReference type="EC" id="2.7.7.6" evidence="1"/>
<feature type="non-terminal residue" evidence="8">
    <location>
        <position position="342"/>
    </location>
</feature>
<dbReference type="Pfam" id="PF04563">
    <property type="entry name" value="RNA_pol_Rpb2_1"/>
    <property type="match status" value="1"/>
</dbReference>
<dbReference type="GO" id="GO:0003899">
    <property type="term" value="F:DNA-directed RNA polymerase activity"/>
    <property type="evidence" value="ECO:0007669"/>
    <property type="project" value="UniProtKB-EC"/>
</dbReference>
<dbReference type="AlphaFoldDB" id="T1APP8"/>
<dbReference type="InterPro" id="IPR037034">
    <property type="entry name" value="RNA_pol_Rpb2_2_sf"/>
</dbReference>
<keyword evidence="5" id="KW-0804">Transcription</keyword>
<gene>
    <name evidence="8" type="ORF">B1B_13973</name>
</gene>
<evidence type="ECO:0000259" key="6">
    <source>
        <dbReference type="Pfam" id="PF04561"/>
    </source>
</evidence>
<keyword evidence="3" id="KW-0808">Transferase</keyword>
<dbReference type="EMBL" id="AUZY01009215">
    <property type="protein sequence ID" value="EQD42689.1"/>
    <property type="molecule type" value="Genomic_DNA"/>
</dbReference>
<organism evidence="8">
    <name type="scientific">mine drainage metagenome</name>
    <dbReference type="NCBI Taxonomy" id="410659"/>
    <lineage>
        <taxon>unclassified sequences</taxon>
        <taxon>metagenomes</taxon>
        <taxon>ecological metagenomes</taxon>
    </lineage>
</organism>
<evidence type="ECO:0000256" key="1">
    <source>
        <dbReference type="ARBA" id="ARBA00012418"/>
    </source>
</evidence>
<dbReference type="Gene3D" id="3.90.1110.10">
    <property type="entry name" value="RNA polymerase Rpb2, domain 2"/>
    <property type="match status" value="1"/>
</dbReference>
<reference evidence="8" key="1">
    <citation type="submission" date="2013-08" db="EMBL/GenBank/DDBJ databases">
        <authorList>
            <person name="Mendez C."/>
            <person name="Richter M."/>
            <person name="Ferrer M."/>
            <person name="Sanchez J."/>
        </authorList>
    </citation>
    <scope>NUCLEOTIDE SEQUENCE</scope>
</reference>
<dbReference type="InterPro" id="IPR007642">
    <property type="entry name" value="RNA_pol_Rpb2_2"/>
</dbReference>
<feature type="domain" description="RNA polymerase Rpb2" evidence="6">
    <location>
        <begin position="207"/>
        <end position="340"/>
    </location>
</feature>
<evidence type="ECO:0000256" key="3">
    <source>
        <dbReference type="ARBA" id="ARBA00022679"/>
    </source>
</evidence>
<dbReference type="InterPro" id="IPR007644">
    <property type="entry name" value="RNA_pol_bsu_protrusion"/>
</dbReference>
<dbReference type="GO" id="GO:0006351">
    <property type="term" value="P:DNA-templated transcription"/>
    <property type="evidence" value="ECO:0007669"/>
    <property type="project" value="InterPro"/>
</dbReference>
<dbReference type="GO" id="GO:0032549">
    <property type="term" value="F:ribonucleoside binding"/>
    <property type="evidence" value="ECO:0007669"/>
    <property type="project" value="InterPro"/>
</dbReference>
<dbReference type="GO" id="GO:0000428">
    <property type="term" value="C:DNA-directed RNA polymerase complex"/>
    <property type="evidence" value="ECO:0007669"/>
    <property type="project" value="UniProtKB-KW"/>
</dbReference>
<evidence type="ECO:0000256" key="5">
    <source>
        <dbReference type="ARBA" id="ARBA00023163"/>
    </source>
</evidence>
<comment type="caution">
    <text evidence="8">The sequence shown here is derived from an EMBL/GenBank/DDBJ whole genome shotgun (WGS) entry which is preliminary data.</text>
</comment>
<dbReference type="Gene3D" id="3.90.1100.10">
    <property type="match status" value="1"/>
</dbReference>
<accession>T1APP8</accession>
<dbReference type="SUPFAM" id="SSF64484">
    <property type="entry name" value="beta and beta-prime subunits of DNA dependent RNA-polymerase"/>
    <property type="match status" value="1"/>
</dbReference>